<accession>A0A517U640</accession>
<dbReference type="EMBL" id="CP036339">
    <property type="protein sequence ID" value="QDT76096.1"/>
    <property type="molecule type" value="Genomic_DNA"/>
</dbReference>
<evidence type="ECO:0000256" key="3">
    <source>
        <dbReference type="ARBA" id="ARBA00022452"/>
    </source>
</evidence>
<evidence type="ECO:0000256" key="7">
    <source>
        <dbReference type="ARBA" id="ARBA00023237"/>
    </source>
</evidence>
<dbReference type="SUPFAM" id="SSF56935">
    <property type="entry name" value="Porins"/>
    <property type="match status" value="1"/>
</dbReference>
<evidence type="ECO:0000256" key="4">
    <source>
        <dbReference type="ARBA" id="ARBA00022692"/>
    </source>
</evidence>
<feature type="signal peptide" evidence="8">
    <location>
        <begin position="1"/>
        <end position="22"/>
    </location>
</feature>
<comment type="similarity">
    <text evidence="2">Belongs to the OmpP1/FadL family.</text>
</comment>
<evidence type="ECO:0000256" key="8">
    <source>
        <dbReference type="SAM" id="SignalP"/>
    </source>
</evidence>
<evidence type="ECO:0000256" key="5">
    <source>
        <dbReference type="ARBA" id="ARBA00022729"/>
    </source>
</evidence>
<dbReference type="KEGG" id="llh:I41_53410"/>
<keyword evidence="10" id="KW-1185">Reference proteome</keyword>
<dbReference type="InterPro" id="IPR005017">
    <property type="entry name" value="OMPP1/FadL/TodX"/>
</dbReference>
<sequence precursor="true">MRPALRLALALCIALAARSATAQSYGVDLRNSLMPASGAMGGTSVARPQDFLSAINGNPAALTQYHGTNFTVGSAWAEGTFNIDQTGNVPLPGITPFSAKSQTPGTAVPNIGVAQELTAYGLPVTLGMALVGSAGAGTDFRQVSASNGTSTYLSILQFAPSAAVQLTDRLSVGSTLFAGAGYLDGPFVGDGAMTNAYGIRGGLGMSYELTDATSLGAYYQTRQHFRFRDAVRLELLNGQFEDSRDVQLELPRTVGLGIANSSFLDGDLLLAADVLYLNWNGSDLFGNVYRDQWVMQLGSQYQLTRRCKLRAGYALAQNPIDPTTGDSVAGIPIPGGVPGVKYLQAQLAVVGEHRLSGGIGFSDVLPGVDLDLLAGGMFLGSDQLGANTAVSVESYWAGLGLTWRFGRGSVAP</sequence>
<proteinExistence type="inferred from homology"/>
<evidence type="ECO:0000256" key="1">
    <source>
        <dbReference type="ARBA" id="ARBA00004571"/>
    </source>
</evidence>
<comment type="subcellular location">
    <subcellularLocation>
        <location evidence="1">Cell outer membrane</location>
        <topology evidence="1">Multi-pass membrane protein</topology>
    </subcellularLocation>
</comment>
<evidence type="ECO:0000313" key="10">
    <source>
        <dbReference type="Proteomes" id="UP000317909"/>
    </source>
</evidence>
<dbReference type="AlphaFoldDB" id="A0A517U640"/>
<keyword evidence="3" id="KW-1134">Transmembrane beta strand</keyword>
<dbReference type="GO" id="GO:0015483">
    <property type="term" value="F:long-chain fatty acid transporting porin activity"/>
    <property type="evidence" value="ECO:0007669"/>
    <property type="project" value="TreeGrafter"/>
</dbReference>
<dbReference type="Gene3D" id="2.40.160.60">
    <property type="entry name" value="Outer membrane protein transport protein (OMPP1/FadL/TodX)"/>
    <property type="match status" value="1"/>
</dbReference>
<evidence type="ECO:0000256" key="6">
    <source>
        <dbReference type="ARBA" id="ARBA00023136"/>
    </source>
</evidence>
<evidence type="ECO:0000256" key="2">
    <source>
        <dbReference type="ARBA" id="ARBA00008163"/>
    </source>
</evidence>
<keyword evidence="6" id="KW-0472">Membrane</keyword>
<gene>
    <name evidence="9" type="ORF">I41_53410</name>
</gene>
<dbReference type="RefSeq" id="WP_168207163.1">
    <property type="nucleotide sequence ID" value="NZ_CP036339.1"/>
</dbReference>
<name>A0A517U640_9BACT</name>
<evidence type="ECO:0000313" key="9">
    <source>
        <dbReference type="EMBL" id="QDT76096.1"/>
    </source>
</evidence>
<protein>
    <submittedName>
        <fullName evidence="9">Outer membrane protein transport protein (OMPP1/FadL/TodX)</fullName>
    </submittedName>
</protein>
<dbReference type="PANTHER" id="PTHR35093">
    <property type="entry name" value="OUTER MEMBRANE PROTEIN NMB0088-RELATED"/>
    <property type="match status" value="1"/>
</dbReference>
<dbReference type="Pfam" id="PF03349">
    <property type="entry name" value="Toluene_X"/>
    <property type="match status" value="2"/>
</dbReference>
<keyword evidence="5 8" id="KW-0732">Signal</keyword>
<reference evidence="9 10" key="1">
    <citation type="submission" date="2019-02" db="EMBL/GenBank/DDBJ databases">
        <title>Deep-cultivation of Planctomycetes and their phenomic and genomic characterization uncovers novel biology.</title>
        <authorList>
            <person name="Wiegand S."/>
            <person name="Jogler M."/>
            <person name="Boedeker C."/>
            <person name="Pinto D."/>
            <person name="Vollmers J."/>
            <person name="Rivas-Marin E."/>
            <person name="Kohn T."/>
            <person name="Peeters S.H."/>
            <person name="Heuer A."/>
            <person name="Rast P."/>
            <person name="Oberbeckmann S."/>
            <person name="Bunk B."/>
            <person name="Jeske O."/>
            <person name="Meyerdierks A."/>
            <person name="Storesund J.E."/>
            <person name="Kallscheuer N."/>
            <person name="Luecker S."/>
            <person name="Lage O.M."/>
            <person name="Pohl T."/>
            <person name="Merkel B.J."/>
            <person name="Hornburger P."/>
            <person name="Mueller R.-W."/>
            <person name="Bruemmer F."/>
            <person name="Labrenz M."/>
            <person name="Spormann A.M."/>
            <person name="Op den Camp H."/>
            <person name="Overmann J."/>
            <person name="Amann R."/>
            <person name="Jetten M.S.M."/>
            <person name="Mascher T."/>
            <person name="Medema M.H."/>
            <person name="Devos D.P."/>
            <person name="Kaster A.-K."/>
            <person name="Ovreas L."/>
            <person name="Rohde M."/>
            <person name="Galperin M.Y."/>
            <person name="Jogler C."/>
        </authorList>
    </citation>
    <scope>NUCLEOTIDE SEQUENCE [LARGE SCALE GENOMIC DNA]</scope>
    <source>
        <strain evidence="9 10">I41</strain>
    </source>
</reference>
<dbReference type="Proteomes" id="UP000317909">
    <property type="component" value="Chromosome"/>
</dbReference>
<organism evidence="9 10">
    <name type="scientific">Lacipirellula limnantheis</name>
    <dbReference type="NCBI Taxonomy" id="2528024"/>
    <lineage>
        <taxon>Bacteria</taxon>
        <taxon>Pseudomonadati</taxon>
        <taxon>Planctomycetota</taxon>
        <taxon>Planctomycetia</taxon>
        <taxon>Pirellulales</taxon>
        <taxon>Lacipirellulaceae</taxon>
        <taxon>Lacipirellula</taxon>
    </lineage>
</organism>
<keyword evidence="7" id="KW-0998">Cell outer membrane</keyword>
<dbReference type="PANTHER" id="PTHR35093:SF8">
    <property type="entry name" value="OUTER MEMBRANE PROTEIN NMB0088-RELATED"/>
    <property type="match status" value="1"/>
</dbReference>
<dbReference type="GO" id="GO:0009279">
    <property type="term" value="C:cell outer membrane"/>
    <property type="evidence" value="ECO:0007669"/>
    <property type="project" value="UniProtKB-SubCell"/>
</dbReference>
<feature type="chain" id="PRO_5022117993" evidence="8">
    <location>
        <begin position="23"/>
        <end position="412"/>
    </location>
</feature>
<keyword evidence="4" id="KW-0812">Transmembrane</keyword>